<protein>
    <submittedName>
        <fullName evidence="2">CMP glycosidase</fullName>
    </submittedName>
</protein>
<dbReference type="InterPro" id="IPR056670">
    <property type="entry name" value="DUF7768"/>
</dbReference>
<dbReference type="Pfam" id="PF24963">
    <property type="entry name" value="DUF7768"/>
    <property type="match status" value="1"/>
</dbReference>
<evidence type="ECO:0000313" key="2">
    <source>
        <dbReference type="EMBL" id="QHJ73859.2"/>
    </source>
</evidence>
<reference evidence="2 3" key="1">
    <citation type="submission" date="2019-12" db="EMBL/GenBank/DDBJ databases">
        <title>The Isolation and Genome Sequencing of Six Novel Lytic Bacteriophages from the Rumen Active Against Butyrivibrio fibrisolvens.</title>
        <authorList>
            <person name="Friedersdorff J.C.A."/>
            <person name="Kingston-Smith A.H."/>
            <person name="Pachebat J.A."/>
            <person name="Rooke D."/>
            <person name="Creevey C.J."/>
        </authorList>
    </citation>
    <scope>NUCLEOTIDE SEQUENCE [LARGE SCALE GENOMIC DNA]</scope>
</reference>
<keyword evidence="2" id="KW-0378">Hydrolase</keyword>
<dbReference type="GO" id="GO:0016798">
    <property type="term" value="F:hydrolase activity, acting on glycosyl bonds"/>
    <property type="evidence" value="ECO:0007669"/>
    <property type="project" value="UniProtKB-KW"/>
</dbReference>
<name>A0A6B9SRT0_9CAUD</name>
<organism evidence="2 3">
    <name type="scientific">Butyrivibrio phage Idris</name>
    <dbReference type="NCBI Taxonomy" id="2696360"/>
    <lineage>
        <taxon>Viruses</taxon>
        <taxon>Duplodnaviria</taxon>
        <taxon>Heunggongvirae</taxon>
        <taxon>Uroviricota</taxon>
        <taxon>Caudoviricetes</taxon>
        <taxon>Arawnvirus</taxon>
        <taxon>Arawnvirus arawn</taxon>
    </lineage>
</organism>
<feature type="domain" description="DUF7768" evidence="1">
    <location>
        <begin position="2"/>
        <end position="102"/>
    </location>
</feature>
<accession>A0A6B9SRT0</accession>
<sequence length="125" mass="13413">MKTVYICSPYRATSEAQLDNNIDYAQELTRTALNAGLAPITPHLYLTQVTDDSKPAERERGLAAGTALLLTCDFCVMGNRYGISAGMQGELDAAAGADIPVIVIDGEDDLGVLLHAVERYTHGEK</sequence>
<evidence type="ECO:0000259" key="1">
    <source>
        <dbReference type="Pfam" id="PF24963"/>
    </source>
</evidence>
<proteinExistence type="predicted"/>
<dbReference type="Gene3D" id="3.40.50.10400">
    <property type="entry name" value="Hypothetical protein PA1492"/>
    <property type="match status" value="1"/>
</dbReference>
<dbReference type="EMBL" id="MN882554">
    <property type="protein sequence ID" value="QHJ73859.2"/>
    <property type="molecule type" value="Genomic_DNA"/>
</dbReference>
<evidence type="ECO:0000313" key="3">
    <source>
        <dbReference type="Proteomes" id="UP000464827"/>
    </source>
</evidence>
<dbReference type="Proteomes" id="UP000464827">
    <property type="component" value="Segment"/>
</dbReference>
<keyword evidence="2" id="KW-0326">Glycosidase</keyword>
<dbReference type="SUPFAM" id="SSF52309">
    <property type="entry name" value="N-(deoxy)ribosyltransferase-like"/>
    <property type="match status" value="1"/>
</dbReference>